<dbReference type="PANTHER" id="PTHR30417">
    <property type="entry name" value="N-ACETYLMURAMOYL-L-ALANINE AMIDASE AMID"/>
    <property type="match status" value="1"/>
</dbReference>
<comment type="cofactor">
    <cofactor evidence="2">
        <name>Zn(2+)</name>
        <dbReference type="ChEBI" id="CHEBI:29105"/>
    </cofactor>
</comment>
<sequence>MPPTTMPPAESPAALWRGGWYAPATHQPSPNFGPRPVGTAIDLIVVHSISLPPGEYGTGEVQRLFMNALDWNAHPYYAGIRGLQVSAHFFIERDGRLWQFVGCDDRAWHAGPSAYRGRENCNNDSIGIELEGLEGDTFEPAQYQALATLCRDIARHYPVAHIAGHEHVAPGRKRDPGPGFDWQGLVRKLGRADIAFPPQVKPS</sequence>
<evidence type="ECO:0000256" key="9">
    <source>
        <dbReference type="ARBA" id="ARBA00022833"/>
    </source>
</evidence>
<evidence type="ECO:0000256" key="2">
    <source>
        <dbReference type="ARBA" id="ARBA00001947"/>
    </source>
</evidence>
<dbReference type="GO" id="GO:0005737">
    <property type="term" value="C:cytoplasm"/>
    <property type="evidence" value="ECO:0007669"/>
    <property type="project" value="UniProtKB-SubCell"/>
</dbReference>
<dbReference type="EMBL" id="FOMQ01000007">
    <property type="protein sequence ID" value="SFD85348.1"/>
    <property type="molecule type" value="Genomic_DNA"/>
</dbReference>
<dbReference type="SMART" id="SM00644">
    <property type="entry name" value="Ami_2"/>
    <property type="match status" value="1"/>
</dbReference>
<evidence type="ECO:0000256" key="11">
    <source>
        <dbReference type="ARBA" id="ARBA00039257"/>
    </source>
</evidence>
<dbReference type="AlphaFoldDB" id="A0A1I1VTG3"/>
<evidence type="ECO:0000256" key="6">
    <source>
        <dbReference type="ARBA" id="ARBA00022490"/>
    </source>
</evidence>
<evidence type="ECO:0000259" key="13">
    <source>
        <dbReference type="SMART" id="SM00644"/>
    </source>
</evidence>
<evidence type="ECO:0000256" key="8">
    <source>
        <dbReference type="ARBA" id="ARBA00022801"/>
    </source>
</evidence>
<keyword evidence="10" id="KW-0961">Cell wall biogenesis/degradation</keyword>
<evidence type="ECO:0000256" key="12">
    <source>
        <dbReference type="ARBA" id="ARBA00042615"/>
    </source>
</evidence>
<dbReference type="EC" id="3.5.1.28" evidence="5"/>
<evidence type="ECO:0000256" key="7">
    <source>
        <dbReference type="ARBA" id="ARBA00022723"/>
    </source>
</evidence>
<keyword evidence="15" id="KW-1185">Reference proteome</keyword>
<evidence type="ECO:0000256" key="3">
    <source>
        <dbReference type="ARBA" id="ARBA00004496"/>
    </source>
</evidence>
<dbReference type="Proteomes" id="UP000199517">
    <property type="component" value="Unassembled WGS sequence"/>
</dbReference>
<dbReference type="InterPro" id="IPR002502">
    <property type="entry name" value="Amidase_domain"/>
</dbReference>
<gene>
    <name evidence="14" type="ORF">SAMN04489710_10790</name>
</gene>
<dbReference type="PANTHER" id="PTHR30417:SF4">
    <property type="entry name" value="1,6-ANHYDRO-N-ACETYLMURAMYL-L-ALANINE AMIDASE AMPD"/>
    <property type="match status" value="1"/>
</dbReference>
<dbReference type="CDD" id="cd06583">
    <property type="entry name" value="PGRP"/>
    <property type="match status" value="1"/>
</dbReference>
<dbReference type="GO" id="GO:0009253">
    <property type="term" value="P:peptidoglycan catabolic process"/>
    <property type="evidence" value="ECO:0007669"/>
    <property type="project" value="InterPro"/>
</dbReference>
<dbReference type="Gene3D" id="3.40.80.10">
    <property type="entry name" value="Peptidoglycan recognition protein-like"/>
    <property type="match status" value="1"/>
</dbReference>
<evidence type="ECO:0000313" key="14">
    <source>
        <dbReference type="EMBL" id="SFD85348.1"/>
    </source>
</evidence>
<feature type="domain" description="N-acetylmuramoyl-L-alanine amidase" evidence="13">
    <location>
        <begin position="29"/>
        <end position="177"/>
    </location>
</feature>
<dbReference type="NCBIfam" id="NF008758">
    <property type="entry name" value="PRK11789.1"/>
    <property type="match status" value="1"/>
</dbReference>
<reference evidence="15" key="1">
    <citation type="submission" date="2016-10" db="EMBL/GenBank/DDBJ databases">
        <authorList>
            <person name="Varghese N."/>
            <person name="Submissions S."/>
        </authorList>
    </citation>
    <scope>NUCLEOTIDE SEQUENCE [LARGE SCALE GENOMIC DNA]</scope>
    <source>
        <strain evidence="15">DSM 7481</strain>
    </source>
</reference>
<dbReference type="GO" id="GO:0008745">
    <property type="term" value="F:N-acetylmuramoyl-L-alanine amidase activity"/>
    <property type="evidence" value="ECO:0007669"/>
    <property type="project" value="UniProtKB-EC"/>
</dbReference>
<dbReference type="Pfam" id="PF01510">
    <property type="entry name" value="Amidase_2"/>
    <property type="match status" value="1"/>
</dbReference>
<protein>
    <recommendedName>
        <fullName evidence="11">1,6-anhydro-N-acetylmuramyl-L-alanine amidase AmpD</fullName>
        <ecNumber evidence="5">3.5.1.28</ecNumber>
    </recommendedName>
    <alternativeName>
        <fullName evidence="12">N-acetylmuramoyl-L-alanine amidase</fullName>
    </alternativeName>
</protein>
<dbReference type="SUPFAM" id="SSF55846">
    <property type="entry name" value="N-acetylmuramoyl-L-alanine amidase-like"/>
    <property type="match status" value="1"/>
</dbReference>
<keyword evidence="8" id="KW-0378">Hydrolase</keyword>
<evidence type="ECO:0000256" key="5">
    <source>
        <dbReference type="ARBA" id="ARBA00011901"/>
    </source>
</evidence>
<evidence type="ECO:0000256" key="4">
    <source>
        <dbReference type="ARBA" id="ARBA00007553"/>
    </source>
</evidence>
<dbReference type="InterPro" id="IPR051206">
    <property type="entry name" value="NAMLAA_amidase_2"/>
</dbReference>
<comment type="subcellular location">
    <subcellularLocation>
        <location evidence="3">Cytoplasm</location>
    </subcellularLocation>
</comment>
<accession>A0A1I1VTG3</accession>
<keyword evidence="6" id="KW-0963">Cytoplasm</keyword>
<evidence type="ECO:0000313" key="15">
    <source>
        <dbReference type="Proteomes" id="UP000199517"/>
    </source>
</evidence>
<name>A0A1I1VTG3_9BURK</name>
<evidence type="ECO:0000256" key="1">
    <source>
        <dbReference type="ARBA" id="ARBA00001561"/>
    </source>
</evidence>
<keyword evidence="7" id="KW-0479">Metal-binding</keyword>
<dbReference type="GO" id="GO:0009254">
    <property type="term" value="P:peptidoglycan turnover"/>
    <property type="evidence" value="ECO:0007669"/>
    <property type="project" value="TreeGrafter"/>
</dbReference>
<dbReference type="OrthoDB" id="9794842at2"/>
<proteinExistence type="inferred from homology"/>
<dbReference type="GO" id="GO:0071555">
    <property type="term" value="P:cell wall organization"/>
    <property type="evidence" value="ECO:0007669"/>
    <property type="project" value="UniProtKB-KW"/>
</dbReference>
<comment type="similarity">
    <text evidence="4">Belongs to the N-acetylmuramoyl-L-alanine amidase 2 family.</text>
</comment>
<dbReference type="GO" id="GO:0046872">
    <property type="term" value="F:metal ion binding"/>
    <property type="evidence" value="ECO:0007669"/>
    <property type="project" value="UniProtKB-KW"/>
</dbReference>
<keyword evidence="9" id="KW-0862">Zinc</keyword>
<evidence type="ECO:0000256" key="10">
    <source>
        <dbReference type="ARBA" id="ARBA00023316"/>
    </source>
</evidence>
<dbReference type="InterPro" id="IPR036505">
    <property type="entry name" value="Amidase/PGRP_sf"/>
</dbReference>
<dbReference type="STRING" id="32040.SAMN04489710_10790"/>
<comment type="catalytic activity">
    <reaction evidence="1">
        <text>Hydrolyzes the link between N-acetylmuramoyl residues and L-amino acid residues in certain cell-wall glycopeptides.</text>
        <dbReference type="EC" id="3.5.1.28"/>
    </reaction>
</comment>
<organism evidence="14 15">
    <name type="scientific">Paracidovorax konjaci</name>
    <dbReference type="NCBI Taxonomy" id="32040"/>
    <lineage>
        <taxon>Bacteria</taxon>
        <taxon>Pseudomonadati</taxon>
        <taxon>Pseudomonadota</taxon>
        <taxon>Betaproteobacteria</taxon>
        <taxon>Burkholderiales</taxon>
        <taxon>Comamonadaceae</taxon>
        <taxon>Paracidovorax</taxon>
    </lineage>
</organism>